<reference evidence="1 2" key="1">
    <citation type="submission" date="2022-09" db="EMBL/GenBank/DDBJ databases">
        <authorList>
            <person name="Palmer J.M."/>
        </authorList>
    </citation>
    <scope>NUCLEOTIDE SEQUENCE [LARGE SCALE GENOMIC DNA]</scope>
    <source>
        <strain evidence="1 2">DSM 7382</strain>
    </source>
</reference>
<accession>A0AAW0FDG1</accession>
<name>A0AAW0FDG1_9APHY</name>
<organism evidence="1 2">
    <name type="scientific">Cerrena zonata</name>
    <dbReference type="NCBI Taxonomy" id="2478898"/>
    <lineage>
        <taxon>Eukaryota</taxon>
        <taxon>Fungi</taxon>
        <taxon>Dikarya</taxon>
        <taxon>Basidiomycota</taxon>
        <taxon>Agaricomycotina</taxon>
        <taxon>Agaricomycetes</taxon>
        <taxon>Polyporales</taxon>
        <taxon>Cerrenaceae</taxon>
        <taxon>Cerrena</taxon>
    </lineage>
</organism>
<evidence type="ECO:0000313" key="2">
    <source>
        <dbReference type="Proteomes" id="UP001385951"/>
    </source>
</evidence>
<evidence type="ECO:0000313" key="1">
    <source>
        <dbReference type="EMBL" id="KAK7679628.1"/>
    </source>
</evidence>
<comment type="caution">
    <text evidence="1">The sequence shown here is derived from an EMBL/GenBank/DDBJ whole genome shotgun (WGS) entry which is preliminary data.</text>
</comment>
<protein>
    <recommendedName>
        <fullName evidence="3">F-box domain-containing protein</fullName>
    </recommendedName>
</protein>
<proteinExistence type="predicted"/>
<keyword evidence="2" id="KW-1185">Reference proteome</keyword>
<dbReference type="EMBL" id="JASBNA010000057">
    <property type="protein sequence ID" value="KAK7679628.1"/>
    <property type="molecule type" value="Genomic_DNA"/>
</dbReference>
<sequence>MASPKTTIGGRWTLLNVPPEIRHEIIENVLLSPFQTPKDITSALSSRQEPLQGWDYREKLFKTWRDGPLHVRFPQDGSSFCYISRATPLLLTNKQINEETRTTVMRLRGQTRIYELDVLVVHEQQFWPTWSFVPVWTQEIDQVDVTFRIFGNLAQIIKENRRLWSAFRIGNGSPPSLTWCFYYLLERFLRLGPDVTRSVLDPTSPDRKFSVKTLNVNITVGEGEVMLGEEEQGSWRELQDIHHYGYADDDGETPPDFQGSRVMRPEWLANFVIEYLHILTSMGYHTAKYGAILFERVGTIRVSVEGVLLHEIELGSVLDKLNWSNPGHTFGHLNRDERLDAFAKWKRNTRKLRIKRNLPVVHHNHSDNTLEENSLGEQGNVELNLLKISHNILIEYQPSLPAESESSTTSSFDLGVAAPISAIVVQPDTSRQMRGRGNVFRRLLRFLGCN</sequence>
<gene>
    <name evidence="1" type="ORF">QCA50_017340</name>
</gene>
<dbReference type="Proteomes" id="UP001385951">
    <property type="component" value="Unassembled WGS sequence"/>
</dbReference>
<dbReference type="AlphaFoldDB" id="A0AAW0FDG1"/>
<evidence type="ECO:0008006" key="3">
    <source>
        <dbReference type="Google" id="ProtNLM"/>
    </source>
</evidence>